<dbReference type="EMBL" id="JAYMYQ010000004">
    <property type="protein sequence ID" value="KAK7339499.1"/>
    <property type="molecule type" value="Genomic_DNA"/>
</dbReference>
<evidence type="ECO:0000313" key="2">
    <source>
        <dbReference type="Proteomes" id="UP001367508"/>
    </source>
</evidence>
<name>A0AAN9QL28_CANGL</name>
<keyword evidence="2" id="KW-1185">Reference proteome</keyword>
<reference evidence="1 2" key="1">
    <citation type="submission" date="2024-01" db="EMBL/GenBank/DDBJ databases">
        <title>The genomes of 5 underutilized Papilionoideae crops provide insights into root nodulation and disease resistanc.</title>
        <authorList>
            <person name="Jiang F."/>
        </authorList>
    </citation>
    <scope>NUCLEOTIDE SEQUENCE [LARGE SCALE GENOMIC DNA]</scope>
    <source>
        <strain evidence="1">LVBAO_FW01</strain>
        <tissue evidence="1">Leaves</tissue>
    </source>
</reference>
<evidence type="ECO:0000313" key="1">
    <source>
        <dbReference type="EMBL" id="KAK7339499.1"/>
    </source>
</evidence>
<dbReference type="Proteomes" id="UP001367508">
    <property type="component" value="Unassembled WGS sequence"/>
</dbReference>
<gene>
    <name evidence="1" type="ORF">VNO77_20170</name>
</gene>
<sequence>MCKERSSRRLNLLFVFYRQFVTLVHKILFNLVLAQLVNQVCIGVKTNGSPSYVSWGADAKETGALGSTTIEVRSGQVSHRLTFQAGARTEIVQYTPSKGQSWNQFPK</sequence>
<organism evidence="1 2">
    <name type="scientific">Canavalia gladiata</name>
    <name type="common">Sword bean</name>
    <name type="synonym">Dolichos gladiatus</name>
    <dbReference type="NCBI Taxonomy" id="3824"/>
    <lineage>
        <taxon>Eukaryota</taxon>
        <taxon>Viridiplantae</taxon>
        <taxon>Streptophyta</taxon>
        <taxon>Embryophyta</taxon>
        <taxon>Tracheophyta</taxon>
        <taxon>Spermatophyta</taxon>
        <taxon>Magnoliopsida</taxon>
        <taxon>eudicotyledons</taxon>
        <taxon>Gunneridae</taxon>
        <taxon>Pentapetalae</taxon>
        <taxon>rosids</taxon>
        <taxon>fabids</taxon>
        <taxon>Fabales</taxon>
        <taxon>Fabaceae</taxon>
        <taxon>Papilionoideae</taxon>
        <taxon>50 kb inversion clade</taxon>
        <taxon>NPAAA clade</taxon>
        <taxon>indigoferoid/millettioid clade</taxon>
        <taxon>Phaseoleae</taxon>
        <taxon>Canavalia</taxon>
    </lineage>
</organism>
<accession>A0AAN9QL28</accession>
<proteinExistence type="predicted"/>
<protein>
    <submittedName>
        <fullName evidence="1">Uncharacterized protein</fullName>
    </submittedName>
</protein>
<dbReference type="AlphaFoldDB" id="A0AAN9QL28"/>
<comment type="caution">
    <text evidence="1">The sequence shown here is derived from an EMBL/GenBank/DDBJ whole genome shotgun (WGS) entry which is preliminary data.</text>
</comment>